<gene>
    <name evidence="3" type="ORF">GCM10010334_77340</name>
</gene>
<keyword evidence="2" id="KW-0472">Membrane</keyword>
<dbReference type="AlphaFoldDB" id="A0A919CFN9"/>
<proteinExistence type="predicted"/>
<keyword evidence="2" id="KW-0812">Transmembrane</keyword>
<protein>
    <submittedName>
        <fullName evidence="3">Uncharacterized protein</fullName>
    </submittedName>
</protein>
<dbReference type="Proteomes" id="UP000638353">
    <property type="component" value="Unassembled WGS sequence"/>
</dbReference>
<feature type="transmembrane region" description="Helical" evidence="2">
    <location>
        <begin position="64"/>
        <end position="84"/>
    </location>
</feature>
<evidence type="ECO:0000256" key="2">
    <source>
        <dbReference type="SAM" id="Phobius"/>
    </source>
</evidence>
<evidence type="ECO:0000313" key="4">
    <source>
        <dbReference type="Proteomes" id="UP000638353"/>
    </source>
</evidence>
<evidence type="ECO:0000256" key="1">
    <source>
        <dbReference type="SAM" id="MobiDB-lite"/>
    </source>
</evidence>
<dbReference type="RefSeq" id="WP_189828257.1">
    <property type="nucleotide sequence ID" value="NZ_BMVC01000024.1"/>
</dbReference>
<reference evidence="3" key="1">
    <citation type="journal article" date="2014" name="Int. J. Syst. Evol. Microbiol.">
        <title>Complete genome sequence of Corynebacterium casei LMG S-19264T (=DSM 44701T), isolated from a smear-ripened cheese.</title>
        <authorList>
            <consortium name="US DOE Joint Genome Institute (JGI-PGF)"/>
            <person name="Walter F."/>
            <person name="Albersmeier A."/>
            <person name="Kalinowski J."/>
            <person name="Ruckert C."/>
        </authorList>
    </citation>
    <scope>NUCLEOTIDE SEQUENCE</scope>
    <source>
        <strain evidence="3">JCM 4637</strain>
    </source>
</reference>
<comment type="caution">
    <text evidence="3">The sequence shown here is derived from an EMBL/GenBank/DDBJ whole genome shotgun (WGS) entry which is preliminary data.</text>
</comment>
<feature type="transmembrane region" description="Helical" evidence="2">
    <location>
        <begin position="23"/>
        <end position="44"/>
    </location>
</feature>
<name>A0A919CFN9_9ACTN</name>
<keyword evidence="2" id="KW-1133">Transmembrane helix</keyword>
<dbReference type="EMBL" id="BMVC01000024">
    <property type="protein sequence ID" value="GHD16334.1"/>
    <property type="molecule type" value="Genomic_DNA"/>
</dbReference>
<feature type="region of interest" description="Disordered" evidence="1">
    <location>
        <begin position="99"/>
        <end position="118"/>
    </location>
</feature>
<organism evidence="3 4">
    <name type="scientific">Streptomyces finlayi</name>
    <dbReference type="NCBI Taxonomy" id="67296"/>
    <lineage>
        <taxon>Bacteria</taxon>
        <taxon>Bacillati</taxon>
        <taxon>Actinomycetota</taxon>
        <taxon>Actinomycetes</taxon>
        <taxon>Kitasatosporales</taxon>
        <taxon>Streptomycetaceae</taxon>
        <taxon>Streptomyces</taxon>
    </lineage>
</organism>
<sequence>MAAYAGFTSENDPSQRDVAVEALVQWCGWLFAAVFTIGFAHGWWWGGDLRNLPLIGDQVAQKAAAGQGFPEIPLLSMVLGAYWIRRCWLSLANRARGIDPRARRHKRGPKFPPNGNHS</sequence>
<reference evidence="3" key="2">
    <citation type="submission" date="2020-09" db="EMBL/GenBank/DDBJ databases">
        <authorList>
            <person name="Sun Q."/>
            <person name="Ohkuma M."/>
        </authorList>
    </citation>
    <scope>NUCLEOTIDE SEQUENCE</scope>
    <source>
        <strain evidence="3">JCM 4637</strain>
    </source>
</reference>
<evidence type="ECO:0000313" key="3">
    <source>
        <dbReference type="EMBL" id="GHD16334.1"/>
    </source>
</evidence>
<accession>A0A919CFN9</accession>